<dbReference type="GO" id="GO:0005634">
    <property type="term" value="C:nucleus"/>
    <property type="evidence" value="ECO:0007669"/>
    <property type="project" value="TreeGrafter"/>
</dbReference>
<feature type="compositionally biased region" description="Pro residues" evidence="3">
    <location>
        <begin position="343"/>
        <end position="355"/>
    </location>
</feature>
<feature type="compositionally biased region" description="Pro residues" evidence="3">
    <location>
        <begin position="456"/>
        <end position="465"/>
    </location>
</feature>
<dbReference type="Pfam" id="PF25449">
    <property type="entry name" value="CCDC174_GRSR"/>
    <property type="match status" value="1"/>
</dbReference>
<dbReference type="InterPro" id="IPR025066">
    <property type="entry name" value="CCDC174-like"/>
</dbReference>
<feature type="domain" description="CCDC174 alpha/beta GRSR" evidence="4">
    <location>
        <begin position="127"/>
        <end position="156"/>
    </location>
</feature>
<evidence type="ECO:0000256" key="2">
    <source>
        <dbReference type="SAM" id="Coils"/>
    </source>
</evidence>
<feature type="region of interest" description="Disordered" evidence="3">
    <location>
        <begin position="1"/>
        <end position="46"/>
    </location>
</feature>
<feature type="compositionally biased region" description="Basic and acidic residues" evidence="3">
    <location>
        <begin position="93"/>
        <end position="104"/>
    </location>
</feature>
<feature type="compositionally biased region" description="Polar residues" evidence="3">
    <location>
        <begin position="11"/>
        <end position="27"/>
    </location>
</feature>
<feature type="compositionally biased region" description="Low complexity" evidence="3">
    <location>
        <begin position="444"/>
        <end position="455"/>
    </location>
</feature>
<evidence type="ECO:0000256" key="1">
    <source>
        <dbReference type="ARBA" id="ARBA00023054"/>
    </source>
</evidence>
<dbReference type="AlphaFoldDB" id="A0AA41SWN7"/>
<evidence type="ECO:0000313" key="6">
    <source>
        <dbReference type="Proteomes" id="UP001166674"/>
    </source>
</evidence>
<sequence>MDRRKKPLDVTASSKPSIWSKQNTGVSNRAEKDAEQKAEEQKTLDKAREKLEEKAKLYEKMTKGDFIEEEVEEMYLVDFTQKIIDRRKEMEALGATREARKAAERDEEEERLSERDIPPPQDPSEEWVDYVDSLGRSRRCMRKDLPDLLEMDKNLQGRLFISPANEKSLLSEDMRKELQRQQWEEEEREALQRPLGPVHYEDIRENEARQLGVGYFAFARDQELRNKQMKTLEMLREQTTDQRTKRENIKEKRKAMLEARLAKLRQKKMKTSGDGTQGGSTGHFLTFSRAQTTDQRTKRENIKEKRKAMLEARLAKLRQKKMKTSGDGTQGGSTDGDVIGPLAPEPKAVPAPPPAAQSSKVEVIIQERKDTKPGVPHVREWDRGKEFSFGYWSKRQSDLRAERDPEFAPPSDYFVGQKRTGSLGGQTWSRPGPALSDPGQRPGQSQEPSSAQTPSSPAPEGPPQAPTVTFETLDEMISYYKQVT</sequence>
<dbReference type="PANTHER" id="PTHR15885:SF1">
    <property type="entry name" value="COILED-COIL DOMAIN-CONTAINING PROTEIN 174"/>
    <property type="match status" value="1"/>
</dbReference>
<dbReference type="EMBL" id="JAATJV010268813">
    <property type="protein sequence ID" value="MBZ3876194.1"/>
    <property type="molecule type" value="Genomic_DNA"/>
</dbReference>
<reference evidence="5" key="1">
    <citation type="submission" date="2020-03" db="EMBL/GenBank/DDBJ databases">
        <title>Studies in the Genomics of Life Span.</title>
        <authorList>
            <person name="Glass D."/>
        </authorList>
    </citation>
    <scope>NUCLEOTIDE SEQUENCE</scope>
    <source>
        <strain evidence="5">SUZIE</strain>
        <tissue evidence="5">Muscle</tissue>
    </source>
</reference>
<comment type="caution">
    <text evidence="5">The sequence shown here is derived from an EMBL/GenBank/DDBJ whole genome shotgun (WGS) entry which is preliminary data.</text>
</comment>
<keyword evidence="1 2" id="KW-0175">Coiled coil</keyword>
<dbReference type="InterPro" id="IPR057464">
    <property type="entry name" value="CCDC174_GRSR"/>
</dbReference>
<name>A0AA41SWN7_SCICA</name>
<evidence type="ECO:0000259" key="4">
    <source>
        <dbReference type="Pfam" id="PF25449"/>
    </source>
</evidence>
<feature type="region of interest" description="Disordered" evidence="3">
    <location>
        <begin position="93"/>
        <end position="127"/>
    </location>
</feature>
<evidence type="ECO:0000256" key="3">
    <source>
        <dbReference type="SAM" id="MobiDB-lite"/>
    </source>
</evidence>
<protein>
    <submittedName>
        <fullName evidence="5">Coiled-coil domain-containing protein 174</fullName>
    </submittedName>
</protein>
<dbReference type="PANTHER" id="PTHR15885">
    <property type="entry name" value="COILED-COIL DOMAIN-CONTAINING PROTEIN 174"/>
    <property type="match status" value="1"/>
</dbReference>
<feature type="compositionally biased region" description="Basic and acidic residues" evidence="3">
    <location>
        <begin position="29"/>
        <end position="46"/>
    </location>
</feature>
<dbReference type="Pfam" id="PF13300">
    <property type="entry name" value="DUF4078"/>
    <property type="match status" value="2"/>
</dbReference>
<feature type="region of interest" description="Disordered" evidence="3">
    <location>
        <begin position="398"/>
        <end position="467"/>
    </location>
</feature>
<evidence type="ECO:0000313" key="5">
    <source>
        <dbReference type="EMBL" id="MBZ3876194.1"/>
    </source>
</evidence>
<gene>
    <name evidence="5" type="ORF">SUZIE_136720</name>
</gene>
<keyword evidence="6" id="KW-1185">Reference proteome</keyword>
<feature type="coiled-coil region" evidence="2">
    <location>
        <begin position="232"/>
        <end position="267"/>
    </location>
</feature>
<accession>A0AA41SWN7</accession>
<feature type="region of interest" description="Disordered" evidence="3">
    <location>
        <begin position="319"/>
        <end position="359"/>
    </location>
</feature>
<dbReference type="Proteomes" id="UP001166674">
    <property type="component" value="Unassembled WGS sequence"/>
</dbReference>
<proteinExistence type="predicted"/>
<organism evidence="5 6">
    <name type="scientific">Sciurus carolinensis</name>
    <name type="common">Eastern gray squirrel</name>
    <dbReference type="NCBI Taxonomy" id="30640"/>
    <lineage>
        <taxon>Eukaryota</taxon>
        <taxon>Metazoa</taxon>
        <taxon>Chordata</taxon>
        <taxon>Craniata</taxon>
        <taxon>Vertebrata</taxon>
        <taxon>Euteleostomi</taxon>
        <taxon>Mammalia</taxon>
        <taxon>Eutheria</taxon>
        <taxon>Euarchontoglires</taxon>
        <taxon>Glires</taxon>
        <taxon>Rodentia</taxon>
        <taxon>Sciuromorpha</taxon>
        <taxon>Sciuridae</taxon>
        <taxon>Sciurinae</taxon>
        <taxon>Sciurini</taxon>
        <taxon>Sciurus</taxon>
    </lineage>
</organism>